<dbReference type="Proteomes" id="UP000450000">
    <property type="component" value="Unassembled WGS sequence"/>
</dbReference>
<accession>A0A6N7L119</accession>
<feature type="signal peptide" evidence="1">
    <location>
        <begin position="1"/>
        <end position="22"/>
    </location>
</feature>
<dbReference type="Pfam" id="PF14273">
    <property type="entry name" value="DUF4360"/>
    <property type="match status" value="1"/>
</dbReference>
<gene>
    <name evidence="2" type="ORF">F7Q99_37130</name>
</gene>
<feature type="chain" id="PRO_5026967746" evidence="1">
    <location>
        <begin position="23"/>
        <end position="212"/>
    </location>
</feature>
<name>A0A6N7L119_9ACTN</name>
<sequence length="212" mass="22515">MLLRVLAATGVAASLFSSPAFGADSLPTPPDRIVIDVATVNGSGCPAGTAAVAVSPDNTAFTVTYSSYLAQVGVGSKPTDFRKNCQLNLRVHVPQGFTYAIASADYRGFAHLEAGATAAQRASYYFQGQPETTYRTHRFSGPRDDNWQATDTVDIAALVFAPCGEQRNFNINTELRVGAGSSDPASTTSFMTMDSTDGSINTVYHLAWKQCP</sequence>
<reference evidence="2 3" key="1">
    <citation type="submission" date="2019-09" db="EMBL/GenBank/DDBJ databases">
        <title>Genome Sequences of Streptomyces kaniharaensis ATCC 21070.</title>
        <authorList>
            <person name="Zhu W."/>
            <person name="De Crecy-Lagard V."/>
            <person name="Richards N.G."/>
        </authorList>
    </citation>
    <scope>NUCLEOTIDE SEQUENCE [LARGE SCALE GENOMIC DNA]</scope>
    <source>
        <strain evidence="2 3">SF-557</strain>
    </source>
</reference>
<dbReference type="AlphaFoldDB" id="A0A6N7L119"/>
<dbReference type="OrthoDB" id="482707at2"/>
<evidence type="ECO:0000256" key="1">
    <source>
        <dbReference type="SAM" id="SignalP"/>
    </source>
</evidence>
<organism evidence="2 3">
    <name type="scientific">Streptomyces kaniharaensis</name>
    <dbReference type="NCBI Taxonomy" id="212423"/>
    <lineage>
        <taxon>Bacteria</taxon>
        <taxon>Bacillati</taxon>
        <taxon>Actinomycetota</taxon>
        <taxon>Actinomycetes</taxon>
        <taxon>Kitasatosporales</taxon>
        <taxon>Streptomycetaceae</taxon>
        <taxon>Streptomyces</taxon>
    </lineage>
</organism>
<dbReference type="PANTHER" id="PTHR38847">
    <property type="match status" value="1"/>
</dbReference>
<keyword evidence="1" id="KW-0732">Signal</keyword>
<dbReference type="EMBL" id="WBOF01000006">
    <property type="protein sequence ID" value="MQS17666.1"/>
    <property type="molecule type" value="Genomic_DNA"/>
</dbReference>
<keyword evidence="3" id="KW-1185">Reference proteome</keyword>
<dbReference type="RefSeq" id="WP_153471030.1">
    <property type="nucleotide sequence ID" value="NZ_WBOF01000006.1"/>
</dbReference>
<dbReference type="InterPro" id="IPR025649">
    <property type="entry name" value="DUF4360"/>
</dbReference>
<evidence type="ECO:0000313" key="2">
    <source>
        <dbReference type="EMBL" id="MQS17666.1"/>
    </source>
</evidence>
<dbReference type="PANTHER" id="PTHR38847:SF1">
    <property type="entry name" value="PSEUDOURIDINE SYNTHASE RSUA_RLUA-LIKE DOMAIN-CONTAINING PROTEIN"/>
    <property type="match status" value="1"/>
</dbReference>
<protein>
    <submittedName>
        <fullName evidence="2">DUF4360 domain-containing protein</fullName>
    </submittedName>
</protein>
<proteinExistence type="predicted"/>
<evidence type="ECO:0000313" key="3">
    <source>
        <dbReference type="Proteomes" id="UP000450000"/>
    </source>
</evidence>
<comment type="caution">
    <text evidence="2">The sequence shown here is derived from an EMBL/GenBank/DDBJ whole genome shotgun (WGS) entry which is preliminary data.</text>
</comment>